<sequence length="244" mass="26329">ANIETVQDSSRRAVEAADNVVHAYDMNMGVPDKPHSTCEDEDALPGTEQDKRPDIVVTGSNITLSHLRSNRRKRRDTCWSSGKPSKVPATEPIRTLRNWPSADSDHAPSEVNDLAAPFVPAPFSSQSGLHAASIEPFRASTPSSPSFQSQHTVAPGLRHTNLRDVLQYVINDSLKVGGRPESAIANETNGGEVIEVSTQSASGGEKVKVIEWSVDASVPKTMLSKIDLMADIPKLSLTVLQSSR</sequence>
<reference evidence="2" key="1">
    <citation type="submission" date="2022-10" db="EMBL/GenBank/DDBJ databases">
        <title>Culturing micro-colonial fungi from biological soil crusts in the Mojave desert and describing Neophaeococcomyces mojavensis, and introducing the new genera and species Taxawa tesnikishii.</title>
        <authorList>
            <person name="Kurbessoian T."/>
            <person name="Stajich J.E."/>
        </authorList>
    </citation>
    <scope>NUCLEOTIDE SEQUENCE</scope>
    <source>
        <strain evidence="2">TK_1</strain>
    </source>
</reference>
<name>A0ABQ9NGH4_9PEZI</name>
<dbReference type="EMBL" id="JAPDRL010000630">
    <property type="protein sequence ID" value="KAJ9650720.1"/>
    <property type="molecule type" value="Genomic_DNA"/>
</dbReference>
<accession>A0ABQ9NGH4</accession>
<proteinExistence type="predicted"/>
<evidence type="ECO:0000313" key="2">
    <source>
        <dbReference type="EMBL" id="KAJ9650720.1"/>
    </source>
</evidence>
<dbReference type="Proteomes" id="UP001172684">
    <property type="component" value="Unassembled WGS sequence"/>
</dbReference>
<feature type="region of interest" description="Disordered" evidence="1">
    <location>
        <begin position="66"/>
        <end position="110"/>
    </location>
</feature>
<evidence type="ECO:0000313" key="3">
    <source>
        <dbReference type="Proteomes" id="UP001172684"/>
    </source>
</evidence>
<evidence type="ECO:0000256" key="1">
    <source>
        <dbReference type="SAM" id="MobiDB-lite"/>
    </source>
</evidence>
<keyword evidence="3" id="KW-1185">Reference proteome</keyword>
<gene>
    <name evidence="2" type="ORF">H2201_009297</name>
</gene>
<feature type="non-terminal residue" evidence="2">
    <location>
        <position position="1"/>
    </location>
</feature>
<comment type="caution">
    <text evidence="2">The sequence shown here is derived from an EMBL/GenBank/DDBJ whole genome shotgun (WGS) entry which is preliminary data.</text>
</comment>
<organism evidence="2 3">
    <name type="scientific">Coniosporium apollinis</name>
    <dbReference type="NCBI Taxonomy" id="61459"/>
    <lineage>
        <taxon>Eukaryota</taxon>
        <taxon>Fungi</taxon>
        <taxon>Dikarya</taxon>
        <taxon>Ascomycota</taxon>
        <taxon>Pezizomycotina</taxon>
        <taxon>Dothideomycetes</taxon>
        <taxon>Dothideomycetes incertae sedis</taxon>
        <taxon>Coniosporium</taxon>
    </lineage>
</organism>
<feature type="region of interest" description="Disordered" evidence="1">
    <location>
        <begin position="27"/>
        <end position="53"/>
    </location>
</feature>
<protein>
    <submittedName>
        <fullName evidence="2">Uncharacterized protein</fullName>
    </submittedName>
</protein>